<reference evidence="1 2" key="3">
    <citation type="journal article" date="2022" name="Microbiol. Spectr.">
        <title>Folding features and dynamics of 3D genome architecture in plant fungal pathogens.</title>
        <authorList>
            <person name="Xia C."/>
        </authorList>
    </citation>
    <scope>NUCLEOTIDE SEQUENCE [LARGE SCALE GENOMIC DNA]</scope>
    <source>
        <strain evidence="1 2">93-210</strain>
    </source>
</reference>
<keyword evidence="2" id="KW-1185">Reference proteome</keyword>
<sequence>MNESPSTAVGPSCSSGEDIGPLGEAASPGDNLRSGRARWTAYTLLSKNPKEDEEVTLTINNLSGYRSLPFLPNETFHTGA</sequence>
<organism evidence="1 2">
    <name type="scientific">Puccinia striiformis f. sp. tritici</name>
    <dbReference type="NCBI Taxonomy" id="168172"/>
    <lineage>
        <taxon>Eukaryota</taxon>
        <taxon>Fungi</taxon>
        <taxon>Dikarya</taxon>
        <taxon>Basidiomycota</taxon>
        <taxon>Pucciniomycotina</taxon>
        <taxon>Pucciniomycetes</taxon>
        <taxon>Pucciniales</taxon>
        <taxon>Pucciniaceae</taxon>
        <taxon>Puccinia</taxon>
    </lineage>
</organism>
<name>A0ACC0EBF3_9BASI</name>
<gene>
    <name evidence="1" type="ORF">MJO28_007988</name>
</gene>
<comment type="caution">
    <text evidence="1">The sequence shown here is derived from an EMBL/GenBank/DDBJ whole genome shotgun (WGS) entry which is preliminary data.</text>
</comment>
<evidence type="ECO:0000313" key="1">
    <source>
        <dbReference type="EMBL" id="KAI7949167.1"/>
    </source>
</evidence>
<evidence type="ECO:0000313" key="2">
    <source>
        <dbReference type="Proteomes" id="UP001060170"/>
    </source>
</evidence>
<proteinExistence type="predicted"/>
<reference evidence="2" key="2">
    <citation type="journal article" date="2018" name="Mol. Plant Microbe Interact.">
        <title>Genome sequence resources for the wheat stripe rust pathogen (Puccinia striiformis f. sp. tritici) and the barley stripe rust pathogen (Puccinia striiformis f. sp. hordei).</title>
        <authorList>
            <person name="Xia C."/>
            <person name="Wang M."/>
            <person name="Yin C."/>
            <person name="Cornejo O.E."/>
            <person name="Hulbert S.H."/>
            <person name="Chen X."/>
        </authorList>
    </citation>
    <scope>NUCLEOTIDE SEQUENCE [LARGE SCALE GENOMIC DNA]</scope>
    <source>
        <strain evidence="2">93-210</strain>
    </source>
</reference>
<dbReference type="EMBL" id="CM045872">
    <property type="protein sequence ID" value="KAI7949167.1"/>
    <property type="molecule type" value="Genomic_DNA"/>
</dbReference>
<accession>A0ACC0EBF3</accession>
<dbReference type="Proteomes" id="UP001060170">
    <property type="component" value="Chromosome 8"/>
</dbReference>
<protein>
    <submittedName>
        <fullName evidence="1">Uncharacterized protein</fullName>
    </submittedName>
</protein>
<reference evidence="2" key="1">
    <citation type="journal article" date="2018" name="BMC Genomics">
        <title>Genomic insights into host adaptation between the wheat stripe rust pathogen (Puccinia striiformis f. sp. tritici) and the barley stripe rust pathogen (Puccinia striiformis f. sp. hordei).</title>
        <authorList>
            <person name="Xia C."/>
            <person name="Wang M."/>
            <person name="Yin C."/>
            <person name="Cornejo O.E."/>
            <person name="Hulbert S.H."/>
            <person name="Chen X."/>
        </authorList>
    </citation>
    <scope>NUCLEOTIDE SEQUENCE [LARGE SCALE GENOMIC DNA]</scope>
    <source>
        <strain evidence="2">93-210</strain>
    </source>
</reference>